<keyword evidence="2" id="KW-1185">Reference proteome</keyword>
<dbReference type="Proteomes" id="UP000824120">
    <property type="component" value="Unassembled WGS sequence"/>
</dbReference>
<proteinExistence type="predicted"/>
<protein>
    <recommendedName>
        <fullName evidence="3">60S ribosomal protein L29</fullName>
    </recommendedName>
</protein>
<accession>A0A9J5W0K5</accession>
<evidence type="ECO:0000313" key="1">
    <source>
        <dbReference type="EMBL" id="KAG5568710.1"/>
    </source>
</evidence>
<reference evidence="1" key="1">
    <citation type="submission" date="2020-09" db="EMBL/GenBank/DDBJ databases">
        <title>De no assembly of potato wild relative species, Solanum commersonii.</title>
        <authorList>
            <person name="Cho K."/>
        </authorList>
    </citation>
    <scope>NUCLEOTIDE SEQUENCE</scope>
    <source>
        <strain evidence="1">LZ3.2</strain>
        <tissue evidence="1">Leaf</tissue>
    </source>
</reference>
<evidence type="ECO:0008006" key="3">
    <source>
        <dbReference type="Google" id="ProtNLM"/>
    </source>
</evidence>
<dbReference type="Gene3D" id="6.10.140.1730">
    <property type="match status" value="1"/>
</dbReference>
<evidence type="ECO:0000313" key="2">
    <source>
        <dbReference type="Proteomes" id="UP000824120"/>
    </source>
</evidence>
<gene>
    <name evidence="1" type="ORF">H5410_064277</name>
</gene>
<organism evidence="1 2">
    <name type="scientific">Solanum commersonii</name>
    <name type="common">Commerson's wild potato</name>
    <name type="synonym">Commerson's nightshade</name>
    <dbReference type="NCBI Taxonomy" id="4109"/>
    <lineage>
        <taxon>Eukaryota</taxon>
        <taxon>Viridiplantae</taxon>
        <taxon>Streptophyta</taxon>
        <taxon>Embryophyta</taxon>
        <taxon>Tracheophyta</taxon>
        <taxon>Spermatophyta</taxon>
        <taxon>Magnoliopsida</taxon>
        <taxon>eudicotyledons</taxon>
        <taxon>Gunneridae</taxon>
        <taxon>Pentapetalae</taxon>
        <taxon>asterids</taxon>
        <taxon>lamiids</taxon>
        <taxon>Solanales</taxon>
        <taxon>Solanaceae</taxon>
        <taxon>Solanoideae</taxon>
        <taxon>Solaneae</taxon>
        <taxon>Solanum</taxon>
    </lineage>
</organism>
<dbReference type="EMBL" id="JACXVP010000061">
    <property type="protein sequence ID" value="KAG5568710.1"/>
    <property type="molecule type" value="Genomic_DNA"/>
</dbReference>
<dbReference type="OrthoDB" id="996720at2759"/>
<name>A0A9J5W0K5_SOLCO</name>
<comment type="caution">
    <text evidence="1">The sequence shown here is derived from an EMBL/GenBank/DDBJ whole genome shotgun (WGS) entry which is preliminary data.</text>
</comment>
<dbReference type="AlphaFoldDB" id="A0A9J5W0K5"/>
<sequence length="63" mass="7369">MESRSQRVTVTAPPKGSNFMAKHMFDDKFSKSIVKHMMDPKFLRNQRYARKHNKKNGETAAEE</sequence>